<comment type="caution">
    <text evidence="2">The sequence shown here is derived from an EMBL/GenBank/DDBJ whole genome shotgun (WGS) entry which is preliminary data.</text>
</comment>
<sequence>MADVFGKALQDYHQGKYTEDITTYSSLDEKDSIPLPYLFRDYDQMPILERKALALAKGRVLDIGCCAGVHSLYLQKKGMDVTGLDSSAGVITVCKERGLKSTVNSSIEDFKGDSFDTLLLLMNGIGLAGTLDNLSSFLQHLASLLRPNGQILLDSSDIIYMFDQDEDGGYWIPDSGKYYGEVTFTLEYKKQKSIPFEWLYLDYNTLFNACLSNGLVCELVSSGEHYDYLARLTKK</sequence>
<evidence type="ECO:0000313" key="3">
    <source>
        <dbReference type="Proteomes" id="UP000310406"/>
    </source>
</evidence>
<accession>A0A4S8RNB4</accession>
<feature type="domain" description="Methyltransferase type 11" evidence="1">
    <location>
        <begin position="61"/>
        <end position="152"/>
    </location>
</feature>
<organism evidence="2 3">
    <name type="scientific">Flagellimonas alvinocaridis</name>
    <dbReference type="NCBI Taxonomy" id="2530200"/>
    <lineage>
        <taxon>Bacteria</taxon>
        <taxon>Pseudomonadati</taxon>
        <taxon>Bacteroidota</taxon>
        <taxon>Flavobacteriia</taxon>
        <taxon>Flavobacteriales</taxon>
        <taxon>Flavobacteriaceae</taxon>
        <taxon>Flagellimonas</taxon>
    </lineage>
</organism>
<protein>
    <submittedName>
        <fullName evidence="2">Class I SAM-dependent methyltransferase</fullName>
    </submittedName>
</protein>
<reference evidence="2 3" key="1">
    <citation type="submission" date="2019-03" db="EMBL/GenBank/DDBJ databases">
        <title>Muricauda SCR12 sp.nov, a marine bacterium isolated from Pacific Ocean:the Okinawa trough.</title>
        <authorList>
            <person name="Liu L."/>
        </authorList>
    </citation>
    <scope>NUCLEOTIDE SEQUENCE [LARGE SCALE GENOMIC DNA]</scope>
    <source>
        <strain evidence="2 3">SCR12</strain>
    </source>
</reference>
<name>A0A4S8RNB4_9FLAO</name>
<dbReference type="EMBL" id="SNTZ01000002">
    <property type="protein sequence ID" value="THV60077.1"/>
    <property type="molecule type" value="Genomic_DNA"/>
</dbReference>
<dbReference type="InterPro" id="IPR029063">
    <property type="entry name" value="SAM-dependent_MTases_sf"/>
</dbReference>
<keyword evidence="2" id="KW-0808">Transferase</keyword>
<dbReference type="RefSeq" id="WP_136565661.1">
    <property type="nucleotide sequence ID" value="NZ_SNTZ01000002.1"/>
</dbReference>
<evidence type="ECO:0000259" key="1">
    <source>
        <dbReference type="Pfam" id="PF08241"/>
    </source>
</evidence>
<dbReference type="OrthoDB" id="1143568at2"/>
<dbReference type="GO" id="GO:0032259">
    <property type="term" value="P:methylation"/>
    <property type="evidence" value="ECO:0007669"/>
    <property type="project" value="UniProtKB-KW"/>
</dbReference>
<keyword evidence="2" id="KW-0489">Methyltransferase</keyword>
<proteinExistence type="predicted"/>
<dbReference type="Proteomes" id="UP000310406">
    <property type="component" value="Unassembled WGS sequence"/>
</dbReference>
<dbReference type="SUPFAM" id="SSF53335">
    <property type="entry name" value="S-adenosyl-L-methionine-dependent methyltransferases"/>
    <property type="match status" value="1"/>
</dbReference>
<gene>
    <name evidence="2" type="ORF">EZV76_05810</name>
</gene>
<dbReference type="InterPro" id="IPR013216">
    <property type="entry name" value="Methyltransf_11"/>
</dbReference>
<dbReference type="AlphaFoldDB" id="A0A4S8RNB4"/>
<dbReference type="GO" id="GO:0008757">
    <property type="term" value="F:S-adenosylmethionine-dependent methyltransferase activity"/>
    <property type="evidence" value="ECO:0007669"/>
    <property type="project" value="InterPro"/>
</dbReference>
<dbReference type="Pfam" id="PF08241">
    <property type="entry name" value="Methyltransf_11"/>
    <property type="match status" value="1"/>
</dbReference>
<dbReference type="Gene3D" id="3.40.50.150">
    <property type="entry name" value="Vaccinia Virus protein VP39"/>
    <property type="match status" value="1"/>
</dbReference>
<keyword evidence="3" id="KW-1185">Reference proteome</keyword>
<evidence type="ECO:0000313" key="2">
    <source>
        <dbReference type="EMBL" id="THV60077.1"/>
    </source>
</evidence>
<dbReference type="CDD" id="cd02440">
    <property type="entry name" value="AdoMet_MTases"/>
    <property type="match status" value="1"/>
</dbReference>